<evidence type="ECO:0000313" key="1">
    <source>
        <dbReference type="EMBL" id="MBB5263877.1"/>
    </source>
</evidence>
<dbReference type="EMBL" id="JACHFW010000002">
    <property type="protein sequence ID" value="MBB5263877.1"/>
    <property type="molecule type" value="Genomic_DNA"/>
</dbReference>
<comment type="caution">
    <text evidence="1">The sequence shown here is derived from an EMBL/GenBank/DDBJ whole genome shotgun (WGS) entry which is preliminary data.</text>
</comment>
<organism evidence="1 2">
    <name type="scientific">Catenibacillus scindens</name>
    <dbReference type="NCBI Taxonomy" id="673271"/>
    <lineage>
        <taxon>Bacteria</taxon>
        <taxon>Bacillati</taxon>
        <taxon>Bacillota</taxon>
        <taxon>Clostridia</taxon>
        <taxon>Lachnospirales</taxon>
        <taxon>Lachnospiraceae</taxon>
        <taxon>Catenibacillus</taxon>
    </lineage>
</organism>
<protein>
    <submittedName>
        <fullName evidence="1">Putative transposase/invertase (TIGR01784 family)</fullName>
    </submittedName>
</protein>
<dbReference type="Proteomes" id="UP000543642">
    <property type="component" value="Unassembled WGS sequence"/>
</dbReference>
<sequence>MDFKEHRENDIFTEDKAAGKSLAAAENTLEARRERYKVIIRNFTIMSDTFMRKVFDRRECVEYALRVIMGKPDLQVTGFVVQGDYKNLQGRSAILDCVVRDSLGLYYDLEIQQKDEGANPKRARYHSSLMDMNILEVGENFDHLPERYVIFITGKDPLGGRHPIYHIRKRIDESGKPFDADDYVIYVNSSIQDDTELGRLMYDFHCKDAKDMYSEIFAKRVRELKETQEGVEQIFWKWKR</sequence>
<dbReference type="AlphaFoldDB" id="A0A7W8H9Y8"/>
<dbReference type="RefSeq" id="WP_183772061.1">
    <property type="nucleotide sequence ID" value="NZ_JACHFW010000002.1"/>
</dbReference>
<keyword evidence="2" id="KW-1185">Reference proteome</keyword>
<evidence type="ECO:0000313" key="2">
    <source>
        <dbReference type="Proteomes" id="UP000543642"/>
    </source>
</evidence>
<name>A0A7W8H9Y8_9FIRM</name>
<accession>A0A7W8H9Y8</accession>
<proteinExistence type="predicted"/>
<reference evidence="1 2" key="1">
    <citation type="submission" date="2020-08" db="EMBL/GenBank/DDBJ databases">
        <title>Genomic Encyclopedia of Type Strains, Phase IV (KMG-IV): sequencing the most valuable type-strain genomes for metagenomic binning, comparative biology and taxonomic classification.</title>
        <authorList>
            <person name="Goeker M."/>
        </authorList>
    </citation>
    <scope>NUCLEOTIDE SEQUENCE [LARGE SCALE GENOMIC DNA]</scope>
    <source>
        <strain evidence="1 2">DSM 106146</strain>
    </source>
</reference>
<gene>
    <name evidence="1" type="ORF">HNP82_000975</name>
</gene>